<dbReference type="Proteomes" id="UP000248553">
    <property type="component" value="Unassembled WGS sequence"/>
</dbReference>
<keyword evidence="3" id="KW-0804">Transcription</keyword>
<dbReference type="EMBL" id="QHKM01000001">
    <property type="protein sequence ID" value="RAK70387.1"/>
    <property type="molecule type" value="Genomic_DNA"/>
</dbReference>
<dbReference type="PROSITE" id="PS50943">
    <property type="entry name" value="HTH_CROC1"/>
    <property type="match status" value="1"/>
</dbReference>
<sequence length="278" mass="30654">MINTNLKFWRRELSLTQAQLADKLSIKRSLIGAYEEGRAEPKLTTLVKMARLFGISLDALVTTDFSKKRQAAAVLRQLQNAPALEAAGSDGASVAEPERAKGENLRVLAFTVGQDQQENIELVPLKAAAGYLNGYADQEYIEDLPKFRLPMLGQTGTFRAFEIAGDSMLPIASGTVIVGRYVADWNEVKDGTPCIVVSKKEGIVFKRVFNRLKDAAALTLHSDNPVYSPYDIDVEDVLEIWEAKSYISSTFPIADLSLNRLASIVLDLQKQVTTMKKA</sequence>
<dbReference type="InterPro" id="IPR039418">
    <property type="entry name" value="LexA-like"/>
</dbReference>
<dbReference type="Gene3D" id="1.10.260.40">
    <property type="entry name" value="lambda repressor-like DNA-binding domains"/>
    <property type="match status" value="1"/>
</dbReference>
<keyword evidence="6" id="KW-1185">Reference proteome</keyword>
<dbReference type="PANTHER" id="PTHR40661">
    <property type="match status" value="1"/>
</dbReference>
<feature type="domain" description="HTH cro/C1-type" evidence="4">
    <location>
        <begin position="6"/>
        <end position="60"/>
    </location>
</feature>
<dbReference type="OrthoDB" id="3831186at2"/>
<dbReference type="Gene3D" id="2.10.109.10">
    <property type="entry name" value="Umud Fragment, subunit A"/>
    <property type="match status" value="1"/>
</dbReference>
<evidence type="ECO:0000256" key="1">
    <source>
        <dbReference type="ARBA" id="ARBA00023015"/>
    </source>
</evidence>
<dbReference type="SMART" id="SM00530">
    <property type="entry name" value="HTH_XRE"/>
    <property type="match status" value="1"/>
</dbReference>
<proteinExistence type="predicted"/>
<evidence type="ECO:0000256" key="3">
    <source>
        <dbReference type="ARBA" id="ARBA00023163"/>
    </source>
</evidence>
<keyword evidence="1" id="KW-0805">Transcription regulation</keyword>
<dbReference type="InterPro" id="IPR001387">
    <property type="entry name" value="Cro/C1-type_HTH"/>
</dbReference>
<dbReference type="CDD" id="cd06529">
    <property type="entry name" value="S24_LexA-like"/>
    <property type="match status" value="1"/>
</dbReference>
<dbReference type="InterPro" id="IPR010982">
    <property type="entry name" value="Lambda_DNA-bd_dom_sf"/>
</dbReference>
<reference evidence="6" key="1">
    <citation type="submission" date="2018-05" db="EMBL/GenBank/DDBJ databases">
        <authorList>
            <person name="Nie L."/>
        </authorList>
    </citation>
    <scope>NUCLEOTIDE SEQUENCE [LARGE SCALE GENOMIC DNA]</scope>
    <source>
        <strain evidence="6">NL</strain>
    </source>
</reference>
<accession>A0A328BTD0</accession>
<dbReference type="PANTHER" id="PTHR40661:SF3">
    <property type="entry name" value="FELS-1 PROPHAGE TRANSCRIPTIONAL REGULATOR"/>
    <property type="match status" value="1"/>
</dbReference>
<dbReference type="CDD" id="cd00093">
    <property type="entry name" value="HTH_XRE"/>
    <property type="match status" value="1"/>
</dbReference>
<keyword evidence="2" id="KW-0238">DNA-binding</keyword>
<dbReference type="RefSeq" id="WP_111477137.1">
    <property type="nucleotide sequence ID" value="NZ_QHKM01000001.1"/>
</dbReference>
<dbReference type="AlphaFoldDB" id="A0A328BTD0"/>
<evidence type="ECO:0000313" key="5">
    <source>
        <dbReference type="EMBL" id="RAK70387.1"/>
    </source>
</evidence>
<dbReference type="SUPFAM" id="SSF51306">
    <property type="entry name" value="LexA/Signal peptidase"/>
    <property type="match status" value="1"/>
</dbReference>
<protein>
    <submittedName>
        <fullName evidence="5">Transcriptional regulator</fullName>
    </submittedName>
</protein>
<evidence type="ECO:0000256" key="2">
    <source>
        <dbReference type="ARBA" id="ARBA00023125"/>
    </source>
</evidence>
<comment type="caution">
    <text evidence="5">The sequence shown here is derived from an EMBL/GenBank/DDBJ whole genome shotgun (WGS) entry which is preliminary data.</text>
</comment>
<dbReference type="Pfam" id="PF00717">
    <property type="entry name" value="Peptidase_S24"/>
    <property type="match status" value="1"/>
</dbReference>
<evidence type="ECO:0000259" key="4">
    <source>
        <dbReference type="PROSITE" id="PS50943"/>
    </source>
</evidence>
<dbReference type="GO" id="GO:0003677">
    <property type="term" value="F:DNA binding"/>
    <property type="evidence" value="ECO:0007669"/>
    <property type="project" value="UniProtKB-KW"/>
</dbReference>
<gene>
    <name evidence="5" type="ORF">DLM85_05990</name>
</gene>
<dbReference type="InterPro" id="IPR036286">
    <property type="entry name" value="LexA/Signal_pep-like_sf"/>
</dbReference>
<name>A0A328BTD0_9BACT</name>
<dbReference type="InterPro" id="IPR015927">
    <property type="entry name" value="Peptidase_S24_S26A/B/C"/>
</dbReference>
<evidence type="ECO:0000313" key="6">
    <source>
        <dbReference type="Proteomes" id="UP000248553"/>
    </source>
</evidence>
<organism evidence="5 6">
    <name type="scientific">Hymenobacter edaphi</name>
    <dbReference type="NCBI Taxonomy" id="2211146"/>
    <lineage>
        <taxon>Bacteria</taxon>
        <taxon>Pseudomonadati</taxon>
        <taxon>Bacteroidota</taxon>
        <taxon>Cytophagia</taxon>
        <taxon>Cytophagales</taxon>
        <taxon>Hymenobacteraceae</taxon>
        <taxon>Hymenobacter</taxon>
    </lineage>
</organism>
<dbReference type="SUPFAM" id="SSF47413">
    <property type="entry name" value="lambda repressor-like DNA-binding domains"/>
    <property type="match status" value="1"/>
</dbReference>
<dbReference type="Pfam" id="PF01381">
    <property type="entry name" value="HTH_3"/>
    <property type="match status" value="1"/>
</dbReference>